<reference evidence="7" key="1">
    <citation type="journal article" date="2021" name="Nat. Commun.">
        <title>Genetic determinants of endophytism in the Arabidopsis root mycobiome.</title>
        <authorList>
            <person name="Mesny F."/>
            <person name="Miyauchi S."/>
            <person name="Thiergart T."/>
            <person name="Pickel B."/>
            <person name="Atanasova L."/>
            <person name="Karlsson M."/>
            <person name="Huettel B."/>
            <person name="Barry K.W."/>
            <person name="Haridas S."/>
            <person name="Chen C."/>
            <person name="Bauer D."/>
            <person name="Andreopoulos W."/>
            <person name="Pangilinan J."/>
            <person name="LaButti K."/>
            <person name="Riley R."/>
            <person name="Lipzen A."/>
            <person name="Clum A."/>
            <person name="Drula E."/>
            <person name="Henrissat B."/>
            <person name="Kohler A."/>
            <person name="Grigoriev I.V."/>
            <person name="Martin F.M."/>
            <person name="Hacquard S."/>
        </authorList>
    </citation>
    <scope>NUCLEOTIDE SEQUENCE</scope>
    <source>
        <strain evidence="7">MPI-CAGE-CH-0230</strain>
    </source>
</reference>
<comment type="subcellular location">
    <subcellularLocation>
        <location evidence="1">Membrane</location>
        <topology evidence="1">Multi-pass membrane protein</topology>
    </subcellularLocation>
</comment>
<dbReference type="Proteomes" id="UP000756346">
    <property type="component" value="Unassembled WGS sequence"/>
</dbReference>
<dbReference type="Gene3D" id="1.20.1250.20">
    <property type="entry name" value="MFS general substrate transporter like domains"/>
    <property type="match status" value="2"/>
</dbReference>
<evidence type="ECO:0000256" key="5">
    <source>
        <dbReference type="SAM" id="MobiDB-lite"/>
    </source>
</evidence>
<dbReference type="InterPro" id="IPR036259">
    <property type="entry name" value="MFS_trans_sf"/>
</dbReference>
<evidence type="ECO:0000256" key="2">
    <source>
        <dbReference type="ARBA" id="ARBA00022692"/>
    </source>
</evidence>
<dbReference type="OrthoDB" id="3026777at2759"/>
<feature type="transmembrane region" description="Helical" evidence="6">
    <location>
        <begin position="541"/>
        <end position="563"/>
    </location>
</feature>
<evidence type="ECO:0000313" key="8">
    <source>
        <dbReference type="Proteomes" id="UP000756346"/>
    </source>
</evidence>
<dbReference type="GO" id="GO:0016020">
    <property type="term" value="C:membrane"/>
    <property type="evidence" value="ECO:0007669"/>
    <property type="project" value="UniProtKB-SubCell"/>
</dbReference>
<evidence type="ECO:0000256" key="4">
    <source>
        <dbReference type="ARBA" id="ARBA00023136"/>
    </source>
</evidence>
<proteinExistence type="predicted"/>
<dbReference type="PANTHER" id="PTHR23507:SF1">
    <property type="entry name" value="FI18259P1-RELATED"/>
    <property type="match status" value="1"/>
</dbReference>
<dbReference type="RefSeq" id="XP_046010407.1">
    <property type="nucleotide sequence ID" value="XM_046161074.1"/>
</dbReference>
<organism evidence="7 8">
    <name type="scientific">Microdochium trichocladiopsis</name>
    <dbReference type="NCBI Taxonomy" id="1682393"/>
    <lineage>
        <taxon>Eukaryota</taxon>
        <taxon>Fungi</taxon>
        <taxon>Dikarya</taxon>
        <taxon>Ascomycota</taxon>
        <taxon>Pezizomycotina</taxon>
        <taxon>Sordariomycetes</taxon>
        <taxon>Xylariomycetidae</taxon>
        <taxon>Xylariales</taxon>
        <taxon>Microdochiaceae</taxon>
        <taxon>Microdochium</taxon>
    </lineage>
</organism>
<dbReference type="InterPro" id="IPR011701">
    <property type="entry name" value="MFS"/>
</dbReference>
<evidence type="ECO:0000256" key="1">
    <source>
        <dbReference type="ARBA" id="ARBA00004141"/>
    </source>
</evidence>
<dbReference type="GO" id="GO:0022857">
    <property type="term" value="F:transmembrane transporter activity"/>
    <property type="evidence" value="ECO:0007669"/>
    <property type="project" value="InterPro"/>
</dbReference>
<dbReference type="EMBL" id="JAGTJQ010000007">
    <property type="protein sequence ID" value="KAH7027608.1"/>
    <property type="molecule type" value="Genomic_DNA"/>
</dbReference>
<protein>
    <submittedName>
        <fullName evidence="7">Major facilitator superfamily domain-containing protein</fullName>
    </submittedName>
</protein>
<keyword evidence="2 6" id="KW-0812">Transmembrane</keyword>
<sequence>MASTDAHHNGLPSETQPLLSSTRRANHSGDIAIQQPRRSNQTPFKSGWTAALVLPRVAPKGRGLVNLLACIMFITACSAGFLILPHVRILEDILCRDYYVDKTGPIDELLCKIEPVQSRLTAITGLKVGLEAFVSLFAALPWGLLPIVFAISLLGMVLNVIWVTAVMWFHDAIPVRLILLGAAGPLLGGGDAVMAGVLFSMVTDATTEAERSICFLRVHVATMCGFLLSPTLSSIMMEKTGTPWYNIIVGCGLLSFGAASIFLVPETLQNKSAPTGSILHDDNREDQEDKSSGFWNHMAHAKARFTDSLSVLKSRDLILLLLICLAYMPVLNSTVQLMTPYISKRYNITIARTGYIQTAYGLMQIVQSLVILPWIMQKVQVATKPASPVTSRIPDCRSDDNDNRNHDTTSNIHHSPSSTSRQPPPPSRLFLLRSPLLTARSNQHRDLALARLSFLLLAIGGLTLALAPTLPVFILGLAFLALGTGYNSLTRSLMSLYVDAQHTSRLFSLTGMVETLGGVYSSPMLSALFSLGMRLGSGSGGAWIGLPWFALSGFMVLCVVLLAGLRLPAGRGGADEVGGGDEEGTAGSGGGGCGDPAARDRMGARNGSGLSA</sequence>
<dbReference type="GeneID" id="70190620"/>
<feature type="transmembrane region" description="Helical" evidence="6">
    <location>
        <begin position="448"/>
        <end position="467"/>
    </location>
</feature>
<name>A0A9P9BND0_9PEZI</name>
<feature type="compositionally biased region" description="Basic and acidic residues" evidence="5">
    <location>
        <begin position="394"/>
        <end position="407"/>
    </location>
</feature>
<evidence type="ECO:0000256" key="6">
    <source>
        <dbReference type="SAM" id="Phobius"/>
    </source>
</evidence>
<keyword evidence="4 6" id="KW-0472">Membrane</keyword>
<comment type="caution">
    <text evidence="7">The sequence shown here is derived from an EMBL/GenBank/DDBJ whole genome shotgun (WGS) entry which is preliminary data.</text>
</comment>
<feature type="region of interest" description="Disordered" evidence="5">
    <location>
        <begin position="1"/>
        <end position="20"/>
    </location>
</feature>
<feature type="transmembrane region" description="Helical" evidence="6">
    <location>
        <begin position="244"/>
        <end position="264"/>
    </location>
</feature>
<feature type="region of interest" description="Disordered" evidence="5">
    <location>
        <begin position="572"/>
        <end position="612"/>
    </location>
</feature>
<dbReference type="PANTHER" id="PTHR23507">
    <property type="entry name" value="ZGC:174356"/>
    <property type="match status" value="1"/>
</dbReference>
<gene>
    <name evidence="7" type="ORF">B0I36DRAFT_385589</name>
</gene>
<dbReference type="Pfam" id="PF07690">
    <property type="entry name" value="MFS_1"/>
    <property type="match status" value="1"/>
</dbReference>
<feature type="transmembrane region" description="Helical" evidence="6">
    <location>
        <begin position="64"/>
        <end position="84"/>
    </location>
</feature>
<feature type="transmembrane region" description="Helical" evidence="6">
    <location>
        <begin position="317"/>
        <end position="335"/>
    </location>
</feature>
<feature type="transmembrane region" description="Helical" evidence="6">
    <location>
        <begin position="355"/>
        <end position="375"/>
    </location>
</feature>
<keyword evidence="3 6" id="KW-1133">Transmembrane helix</keyword>
<evidence type="ECO:0000256" key="3">
    <source>
        <dbReference type="ARBA" id="ARBA00022989"/>
    </source>
</evidence>
<feature type="region of interest" description="Disordered" evidence="5">
    <location>
        <begin position="388"/>
        <end position="426"/>
    </location>
</feature>
<feature type="transmembrane region" description="Helical" evidence="6">
    <location>
        <begin position="175"/>
        <end position="202"/>
    </location>
</feature>
<dbReference type="AlphaFoldDB" id="A0A9P9BND0"/>
<evidence type="ECO:0000313" key="7">
    <source>
        <dbReference type="EMBL" id="KAH7027608.1"/>
    </source>
</evidence>
<accession>A0A9P9BND0</accession>
<feature type="transmembrane region" description="Helical" evidence="6">
    <location>
        <begin position="473"/>
        <end position="494"/>
    </location>
</feature>
<dbReference type="SUPFAM" id="SSF103473">
    <property type="entry name" value="MFS general substrate transporter"/>
    <property type="match status" value="2"/>
</dbReference>
<feature type="transmembrane region" description="Helical" evidence="6">
    <location>
        <begin position="506"/>
        <end position="529"/>
    </location>
</feature>
<keyword evidence="8" id="KW-1185">Reference proteome</keyword>
<feature type="transmembrane region" description="Helical" evidence="6">
    <location>
        <begin position="147"/>
        <end position="169"/>
    </location>
</feature>